<dbReference type="GO" id="GO:0009055">
    <property type="term" value="F:electron transfer activity"/>
    <property type="evidence" value="ECO:0007669"/>
    <property type="project" value="InterPro"/>
</dbReference>
<dbReference type="SUPFAM" id="SSF46626">
    <property type="entry name" value="Cytochrome c"/>
    <property type="match status" value="1"/>
</dbReference>
<keyword evidence="1 4" id="KW-0349">Heme</keyword>
<keyword evidence="5" id="KW-0732">Signal</keyword>
<feature type="signal peptide" evidence="5">
    <location>
        <begin position="1"/>
        <end position="22"/>
    </location>
</feature>
<dbReference type="STRING" id="709032.Sulku_1072"/>
<feature type="domain" description="Cytochrome c" evidence="6">
    <location>
        <begin position="22"/>
        <end position="109"/>
    </location>
</feature>
<evidence type="ECO:0000313" key="8">
    <source>
        <dbReference type="Proteomes" id="UP000008721"/>
    </source>
</evidence>
<keyword evidence="3 4" id="KW-0408">Iron</keyword>
<dbReference type="GO" id="GO:0046872">
    <property type="term" value="F:metal ion binding"/>
    <property type="evidence" value="ECO:0007669"/>
    <property type="project" value="UniProtKB-KW"/>
</dbReference>
<evidence type="ECO:0000256" key="2">
    <source>
        <dbReference type="ARBA" id="ARBA00022723"/>
    </source>
</evidence>
<keyword evidence="2 4" id="KW-0479">Metal-binding</keyword>
<protein>
    <recommendedName>
        <fullName evidence="6">Cytochrome c domain-containing protein</fullName>
    </recommendedName>
</protein>
<evidence type="ECO:0000313" key="7">
    <source>
        <dbReference type="EMBL" id="ADR33735.1"/>
    </source>
</evidence>
<evidence type="ECO:0000256" key="3">
    <source>
        <dbReference type="ARBA" id="ARBA00023004"/>
    </source>
</evidence>
<reference evidence="7 8" key="1">
    <citation type="journal article" date="2012" name="Stand. Genomic Sci.">
        <title>Complete genome sequence of the sulfur compounds oxidizing chemolithoautotroph Sulfuricurvum kujiense type strain (YK-1(T)).</title>
        <authorList>
            <person name="Han C."/>
            <person name="Kotsyurbenko O."/>
            <person name="Chertkov O."/>
            <person name="Held B."/>
            <person name="Lapidus A."/>
            <person name="Nolan M."/>
            <person name="Lucas S."/>
            <person name="Hammon N."/>
            <person name="Deshpande S."/>
            <person name="Cheng J.F."/>
            <person name="Tapia R."/>
            <person name="Goodwin L.A."/>
            <person name="Pitluck S."/>
            <person name="Liolios K."/>
            <person name="Pagani I."/>
            <person name="Ivanova N."/>
            <person name="Mavromatis K."/>
            <person name="Mikhailova N."/>
            <person name="Pati A."/>
            <person name="Chen A."/>
            <person name="Palaniappan K."/>
            <person name="Land M."/>
            <person name="Hauser L."/>
            <person name="Chang Y.J."/>
            <person name="Jeffries C.D."/>
            <person name="Brambilla E.M."/>
            <person name="Rohde M."/>
            <person name="Spring S."/>
            <person name="Sikorski J."/>
            <person name="Goker M."/>
            <person name="Woyke T."/>
            <person name="Bristow J."/>
            <person name="Eisen J.A."/>
            <person name="Markowitz V."/>
            <person name="Hugenholtz P."/>
            <person name="Kyrpides N.C."/>
            <person name="Klenk H.P."/>
            <person name="Detter J.C."/>
        </authorList>
    </citation>
    <scope>NUCLEOTIDE SEQUENCE [LARGE SCALE GENOMIC DNA]</scope>
    <source>
        <strain evidence="8">ATCC BAA-921 / DSM 16994 / JCM 11577 / YK-1</strain>
    </source>
</reference>
<dbReference type="EMBL" id="CP002355">
    <property type="protein sequence ID" value="ADR33735.1"/>
    <property type="molecule type" value="Genomic_DNA"/>
</dbReference>
<organism evidence="7 8">
    <name type="scientific">Sulfuricurvum kujiense (strain ATCC BAA-921 / DSM 16994 / JCM 11577 / YK-1)</name>
    <dbReference type="NCBI Taxonomy" id="709032"/>
    <lineage>
        <taxon>Bacteria</taxon>
        <taxon>Pseudomonadati</taxon>
        <taxon>Campylobacterota</taxon>
        <taxon>Epsilonproteobacteria</taxon>
        <taxon>Campylobacterales</taxon>
        <taxon>Sulfurimonadaceae</taxon>
        <taxon>Sulfuricurvum</taxon>
    </lineage>
</organism>
<dbReference type="OrthoDB" id="5373067at2"/>
<keyword evidence="8" id="KW-1185">Reference proteome</keyword>
<dbReference type="InterPro" id="IPR009056">
    <property type="entry name" value="Cyt_c-like_dom"/>
</dbReference>
<dbReference type="Proteomes" id="UP000008721">
    <property type="component" value="Chromosome"/>
</dbReference>
<dbReference type="KEGG" id="sku:Sulku_1072"/>
<evidence type="ECO:0000259" key="6">
    <source>
        <dbReference type="PROSITE" id="PS51007"/>
    </source>
</evidence>
<accession>E4U365</accession>
<dbReference type="PROSITE" id="PS51007">
    <property type="entry name" value="CYTC"/>
    <property type="match status" value="1"/>
</dbReference>
<proteinExistence type="predicted"/>
<dbReference type="Pfam" id="PF00034">
    <property type="entry name" value="Cytochrom_C"/>
    <property type="match status" value="1"/>
</dbReference>
<dbReference type="GO" id="GO:0020037">
    <property type="term" value="F:heme binding"/>
    <property type="evidence" value="ECO:0007669"/>
    <property type="project" value="InterPro"/>
</dbReference>
<dbReference type="Gene3D" id="1.10.760.10">
    <property type="entry name" value="Cytochrome c-like domain"/>
    <property type="match status" value="1"/>
</dbReference>
<feature type="chain" id="PRO_5003190360" description="Cytochrome c domain-containing protein" evidence="5">
    <location>
        <begin position="23"/>
        <end position="113"/>
    </location>
</feature>
<gene>
    <name evidence="7" type="ordered locus">Sulku_1072</name>
</gene>
<dbReference type="HOGENOM" id="CLU_2132262_0_0_7"/>
<evidence type="ECO:0000256" key="4">
    <source>
        <dbReference type="PROSITE-ProRule" id="PRU00433"/>
    </source>
</evidence>
<evidence type="ECO:0000256" key="1">
    <source>
        <dbReference type="ARBA" id="ARBA00022617"/>
    </source>
</evidence>
<name>E4U365_SULKY</name>
<sequence length="113" mass="12478">MRHSKKLLALIVTAGVVSGLNAASIKSGTVYTKNCALCHGARAEGNSKVPDAPALNRLSKEELVTKLSDIKGQGFDNAHERMEKNARIIELRGMKYDAHDMAEYIYSRFNKDK</sequence>
<dbReference type="eggNOG" id="COG2863">
    <property type="taxonomic scope" value="Bacteria"/>
</dbReference>
<evidence type="ECO:0000256" key="5">
    <source>
        <dbReference type="SAM" id="SignalP"/>
    </source>
</evidence>
<dbReference type="AlphaFoldDB" id="E4U365"/>
<dbReference type="RefSeq" id="WP_013459932.1">
    <property type="nucleotide sequence ID" value="NC_014762.1"/>
</dbReference>
<dbReference type="InterPro" id="IPR036909">
    <property type="entry name" value="Cyt_c-like_dom_sf"/>
</dbReference>